<proteinExistence type="predicted"/>
<name>X0YBI4_9ZZZZ</name>
<reference evidence="1" key="1">
    <citation type="journal article" date="2014" name="Front. Microbiol.">
        <title>High frequency of phylogenetically diverse reductive dehalogenase-homologous genes in deep subseafloor sedimentary metagenomes.</title>
        <authorList>
            <person name="Kawai M."/>
            <person name="Futagami T."/>
            <person name="Toyoda A."/>
            <person name="Takaki Y."/>
            <person name="Nishi S."/>
            <person name="Hori S."/>
            <person name="Arai W."/>
            <person name="Tsubouchi T."/>
            <person name="Morono Y."/>
            <person name="Uchiyama I."/>
            <person name="Ito T."/>
            <person name="Fujiyama A."/>
            <person name="Inagaki F."/>
            <person name="Takami H."/>
        </authorList>
    </citation>
    <scope>NUCLEOTIDE SEQUENCE</scope>
    <source>
        <strain evidence="1">Expedition CK06-06</strain>
    </source>
</reference>
<comment type="caution">
    <text evidence="1">The sequence shown here is derived from an EMBL/GenBank/DDBJ whole genome shotgun (WGS) entry which is preliminary data.</text>
</comment>
<organism evidence="1">
    <name type="scientific">marine sediment metagenome</name>
    <dbReference type="NCBI Taxonomy" id="412755"/>
    <lineage>
        <taxon>unclassified sequences</taxon>
        <taxon>metagenomes</taxon>
        <taxon>ecological metagenomes</taxon>
    </lineage>
</organism>
<accession>X0YBI4</accession>
<feature type="non-terminal residue" evidence="1">
    <location>
        <position position="83"/>
    </location>
</feature>
<dbReference type="EMBL" id="BARS01056666">
    <property type="protein sequence ID" value="GAG44647.1"/>
    <property type="molecule type" value="Genomic_DNA"/>
</dbReference>
<protein>
    <submittedName>
        <fullName evidence="1">Uncharacterized protein</fullName>
    </submittedName>
</protein>
<dbReference type="AlphaFoldDB" id="X0YBI4"/>
<sequence>MLNLNHPFAIDEKAGGDAWHTVSLSHITVFIQQDGKRQALFLGESLHSSPPFTDIHRQDDETLVVVLLVSLLQSGPLATAVRS</sequence>
<gene>
    <name evidence="1" type="ORF">S01H1_83373</name>
</gene>
<evidence type="ECO:0000313" key="1">
    <source>
        <dbReference type="EMBL" id="GAG44647.1"/>
    </source>
</evidence>